<protein>
    <submittedName>
        <fullName evidence="1">Uncharacterized protein</fullName>
    </submittedName>
</protein>
<evidence type="ECO:0000313" key="2">
    <source>
        <dbReference type="Proteomes" id="UP000193944"/>
    </source>
</evidence>
<proteinExistence type="predicted"/>
<reference evidence="1 2" key="2">
    <citation type="submission" date="2016-08" db="EMBL/GenBank/DDBJ databases">
        <title>Pervasive Adenine N6-methylation of Active Genes in Fungi.</title>
        <authorList>
            <consortium name="DOE Joint Genome Institute"/>
            <person name="Mondo S.J."/>
            <person name="Dannebaum R.O."/>
            <person name="Kuo R.C."/>
            <person name="Labutti K."/>
            <person name="Haridas S."/>
            <person name="Kuo A."/>
            <person name="Salamov A."/>
            <person name="Ahrendt S.R."/>
            <person name="Lipzen A."/>
            <person name="Sullivan W."/>
            <person name="Andreopoulos W.B."/>
            <person name="Clum A."/>
            <person name="Lindquist E."/>
            <person name="Daum C."/>
            <person name="Ramamoorthy G.K."/>
            <person name="Gryganskyi A."/>
            <person name="Culley D."/>
            <person name="Magnuson J.K."/>
            <person name="James T.Y."/>
            <person name="O'Malley M.A."/>
            <person name="Stajich J.E."/>
            <person name="Spatafora J.W."/>
            <person name="Visel A."/>
            <person name="Grigoriev I.V."/>
        </authorList>
    </citation>
    <scope>NUCLEOTIDE SEQUENCE [LARGE SCALE GENOMIC DNA]</scope>
    <source>
        <strain evidence="1 2">S4</strain>
    </source>
</reference>
<evidence type="ECO:0000313" key="1">
    <source>
        <dbReference type="EMBL" id="ORX77467.1"/>
    </source>
</evidence>
<dbReference type="AlphaFoldDB" id="A0A1Y1WV94"/>
<dbReference type="Proteomes" id="UP000193944">
    <property type="component" value="Unassembled WGS sequence"/>
</dbReference>
<accession>A0A1Y1WV94</accession>
<dbReference type="EMBL" id="MCFG01000246">
    <property type="protein sequence ID" value="ORX77467.1"/>
    <property type="molecule type" value="Genomic_DNA"/>
</dbReference>
<reference evidence="1 2" key="1">
    <citation type="submission" date="2016-08" db="EMBL/GenBank/DDBJ databases">
        <title>A Parts List for Fungal Cellulosomes Revealed by Comparative Genomics.</title>
        <authorList>
            <consortium name="DOE Joint Genome Institute"/>
            <person name="Haitjema C.H."/>
            <person name="Gilmore S.P."/>
            <person name="Henske J.K."/>
            <person name="Solomon K.V."/>
            <person name="De Groot R."/>
            <person name="Kuo A."/>
            <person name="Mondo S.J."/>
            <person name="Salamov A.A."/>
            <person name="Labutti K."/>
            <person name="Zhao Z."/>
            <person name="Chiniquy J."/>
            <person name="Barry K."/>
            <person name="Brewer H.M."/>
            <person name="Purvine S.O."/>
            <person name="Wright A.T."/>
            <person name="Boxma B."/>
            <person name="Van Alen T."/>
            <person name="Hackstein J.H."/>
            <person name="Baker S.E."/>
            <person name="Grigoriev I.V."/>
            <person name="O'Malley M.A."/>
        </authorList>
    </citation>
    <scope>NUCLEOTIDE SEQUENCE [LARGE SCALE GENOMIC DNA]</scope>
    <source>
        <strain evidence="1 2">S4</strain>
    </source>
</reference>
<organism evidence="1 2">
    <name type="scientific">Anaeromyces robustus</name>
    <dbReference type="NCBI Taxonomy" id="1754192"/>
    <lineage>
        <taxon>Eukaryota</taxon>
        <taxon>Fungi</taxon>
        <taxon>Fungi incertae sedis</taxon>
        <taxon>Chytridiomycota</taxon>
        <taxon>Chytridiomycota incertae sedis</taxon>
        <taxon>Neocallimastigomycetes</taxon>
        <taxon>Neocallimastigales</taxon>
        <taxon>Neocallimastigaceae</taxon>
        <taxon>Anaeromyces</taxon>
    </lineage>
</organism>
<name>A0A1Y1WV94_9FUNG</name>
<comment type="caution">
    <text evidence="1">The sequence shown here is derived from an EMBL/GenBank/DDBJ whole genome shotgun (WGS) entry which is preliminary data.</text>
</comment>
<keyword evidence="2" id="KW-1185">Reference proteome</keyword>
<gene>
    <name evidence="1" type="ORF">BCR32DRAFT_247893</name>
</gene>
<sequence length="102" mass="11886">MVSVIYPILNIKKRLRFLRKHIALEKIPKFTIDDINILQMDYLIPQNFIHIRMGYSYPDNSNNREKSEGYLGKNSVTFSSNVKVGENGELINEEILISWKNG</sequence>